<organism evidence="1 2">
    <name type="scientific">Mizuhopecten yessoensis</name>
    <name type="common">Japanese scallop</name>
    <name type="synonym">Patinopecten yessoensis</name>
    <dbReference type="NCBI Taxonomy" id="6573"/>
    <lineage>
        <taxon>Eukaryota</taxon>
        <taxon>Metazoa</taxon>
        <taxon>Spiralia</taxon>
        <taxon>Lophotrochozoa</taxon>
        <taxon>Mollusca</taxon>
        <taxon>Bivalvia</taxon>
        <taxon>Autobranchia</taxon>
        <taxon>Pteriomorphia</taxon>
        <taxon>Pectinida</taxon>
        <taxon>Pectinoidea</taxon>
        <taxon>Pectinidae</taxon>
        <taxon>Mizuhopecten</taxon>
    </lineage>
</organism>
<name>A0A210Q3H0_MIZYE</name>
<dbReference type="EMBL" id="NEDP02005138">
    <property type="protein sequence ID" value="OWF43286.1"/>
    <property type="molecule type" value="Genomic_DNA"/>
</dbReference>
<accession>A0A210Q3H0</accession>
<evidence type="ECO:0000313" key="2">
    <source>
        <dbReference type="Proteomes" id="UP000242188"/>
    </source>
</evidence>
<dbReference type="Proteomes" id="UP000242188">
    <property type="component" value="Unassembled WGS sequence"/>
</dbReference>
<comment type="caution">
    <text evidence="1">The sequence shown here is derived from an EMBL/GenBank/DDBJ whole genome shotgun (WGS) entry which is preliminary data.</text>
</comment>
<keyword evidence="2" id="KW-1185">Reference proteome</keyword>
<evidence type="ECO:0000313" key="1">
    <source>
        <dbReference type="EMBL" id="OWF43286.1"/>
    </source>
</evidence>
<protein>
    <submittedName>
        <fullName evidence="1">Uncharacterized protein</fullName>
    </submittedName>
</protein>
<dbReference type="OrthoDB" id="6107565at2759"/>
<proteinExistence type="predicted"/>
<dbReference type="AlphaFoldDB" id="A0A210Q3H0"/>
<reference evidence="1 2" key="1">
    <citation type="journal article" date="2017" name="Nat. Ecol. Evol.">
        <title>Scallop genome provides insights into evolution of bilaterian karyotype and development.</title>
        <authorList>
            <person name="Wang S."/>
            <person name="Zhang J."/>
            <person name="Jiao W."/>
            <person name="Li J."/>
            <person name="Xun X."/>
            <person name="Sun Y."/>
            <person name="Guo X."/>
            <person name="Huan P."/>
            <person name="Dong B."/>
            <person name="Zhang L."/>
            <person name="Hu X."/>
            <person name="Sun X."/>
            <person name="Wang J."/>
            <person name="Zhao C."/>
            <person name="Wang Y."/>
            <person name="Wang D."/>
            <person name="Huang X."/>
            <person name="Wang R."/>
            <person name="Lv J."/>
            <person name="Li Y."/>
            <person name="Zhang Z."/>
            <person name="Liu B."/>
            <person name="Lu W."/>
            <person name="Hui Y."/>
            <person name="Liang J."/>
            <person name="Zhou Z."/>
            <person name="Hou R."/>
            <person name="Li X."/>
            <person name="Liu Y."/>
            <person name="Li H."/>
            <person name="Ning X."/>
            <person name="Lin Y."/>
            <person name="Zhao L."/>
            <person name="Xing Q."/>
            <person name="Dou J."/>
            <person name="Li Y."/>
            <person name="Mao J."/>
            <person name="Guo H."/>
            <person name="Dou H."/>
            <person name="Li T."/>
            <person name="Mu C."/>
            <person name="Jiang W."/>
            <person name="Fu Q."/>
            <person name="Fu X."/>
            <person name="Miao Y."/>
            <person name="Liu J."/>
            <person name="Yu Q."/>
            <person name="Li R."/>
            <person name="Liao H."/>
            <person name="Li X."/>
            <person name="Kong Y."/>
            <person name="Jiang Z."/>
            <person name="Chourrout D."/>
            <person name="Li R."/>
            <person name="Bao Z."/>
        </authorList>
    </citation>
    <scope>NUCLEOTIDE SEQUENCE [LARGE SCALE GENOMIC DNA]</scope>
    <source>
        <strain evidence="1 2">PY_sf001</strain>
    </source>
</reference>
<sequence length="254" mass="29276">MEKRTARSIGEQGTWRDLETGQATPLSDVINNSAISSVIGEIEKATIHKNTKHAVHSAVQDLEQQGIEWDYNVSYREGINPDVHMRIINTVMSQYPTMVLAGVVKACRSYFMTRKTRAKRIQTNKVEEARKKQRKRQRMTNNRIRRLTALSSITSGVCVSDRLKLEEALSTTTFISSQESDSDSDDRTWPKRLVVRKLAWRSDFLDHWFAKLDGDHLKSDRCLSRREAEEESRRLPPKDGPAWALQHSVLNKRR</sequence>
<gene>
    <name evidence="1" type="ORF">KP79_PYT18764</name>
</gene>